<dbReference type="PANTHER" id="PTHR39613">
    <property type="entry name" value="ANCHORED CELL WALL PROTEIN, PUTATIVE (AFU_ORTHOLOGUE AFUA_4G08960)-RELATED"/>
    <property type="match status" value="1"/>
</dbReference>
<evidence type="ECO:0000259" key="2">
    <source>
        <dbReference type="Pfam" id="PF09792"/>
    </source>
</evidence>
<accession>A0A8T8XBB2</accession>
<dbReference type="OrthoDB" id="4657524at2759"/>
<feature type="region of interest" description="Disordered" evidence="1">
    <location>
        <begin position="148"/>
        <end position="244"/>
    </location>
</feature>
<dbReference type="Pfam" id="PF22799">
    <property type="entry name" value="PIR1-like_C"/>
    <property type="match status" value="1"/>
</dbReference>
<dbReference type="Proteomes" id="UP000249497">
    <property type="component" value="Unassembled WGS sequence"/>
</dbReference>
<evidence type="ECO:0000313" key="5">
    <source>
        <dbReference type="Proteomes" id="UP000249497"/>
    </source>
</evidence>
<evidence type="ECO:0008006" key="6">
    <source>
        <dbReference type="Google" id="ProtNLM"/>
    </source>
</evidence>
<keyword evidence="5" id="KW-1185">Reference proteome</keyword>
<dbReference type="Pfam" id="PF09792">
    <property type="entry name" value="But2"/>
    <property type="match status" value="1"/>
</dbReference>
<protein>
    <recommendedName>
        <fullName evidence="6">Ubiquitin 3 binding protein But2 C-terminal domain-containing protein</fullName>
    </recommendedName>
</protein>
<feature type="domain" description="Ubiquitin 3 binding protein But2 C-terminal" evidence="2">
    <location>
        <begin position="534"/>
        <end position="674"/>
    </location>
</feature>
<evidence type="ECO:0000313" key="4">
    <source>
        <dbReference type="EMBL" id="RAH85506.1"/>
    </source>
</evidence>
<organism evidence="4 5">
    <name type="scientific">Aspergillus japonicus CBS 114.51</name>
    <dbReference type="NCBI Taxonomy" id="1448312"/>
    <lineage>
        <taxon>Eukaryota</taxon>
        <taxon>Fungi</taxon>
        <taxon>Dikarya</taxon>
        <taxon>Ascomycota</taxon>
        <taxon>Pezizomycotina</taxon>
        <taxon>Eurotiomycetes</taxon>
        <taxon>Eurotiomycetidae</taxon>
        <taxon>Eurotiales</taxon>
        <taxon>Aspergillaceae</taxon>
        <taxon>Aspergillus</taxon>
        <taxon>Aspergillus subgen. Circumdati</taxon>
    </lineage>
</organism>
<name>A0A8T8XBB2_ASPJA</name>
<feature type="compositionally biased region" description="Low complexity" evidence="1">
    <location>
        <begin position="308"/>
        <end position="366"/>
    </location>
</feature>
<evidence type="ECO:0000259" key="3">
    <source>
        <dbReference type="Pfam" id="PF22799"/>
    </source>
</evidence>
<feature type="compositionally biased region" description="Polar residues" evidence="1">
    <location>
        <begin position="367"/>
        <end position="380"/>
    </location>
</feature>
<feature type="region of interest" description="Disordered" evidence="1">
    <location>
        <begin position="274"/>
        <end position="528"/>
    </location>
</feature>
<dbReference type="EMBL" id="KZ824774">
    <property type="protein sequence ID" value="RAH85506.1"/>
    <property type="molecule type" value="Genomic_DNA"/>
</dbReference>
<reference evidence="4 5" key="1">
    <citation type="submission" date="2018-02" db="EMBL/GenBank/DDBJ databases">
        <title>The genomes of Aspergillus section Nigri reveals drivers in fungal speciation.</title>
        <authorList>
            <consortium name="DOE Joint Genome Institute"/>
            <person name="Vesth T.C."/>
            <person name="Nybo J."/>
            <person name="Theobald S."/>
            <person name="Brandl J."/>
            <person name="Frisvad J.C."/>
            <person name="Nielsen K.F."/>
            <person name="Lyhne E.K."/>
            <person name="Kogle M.E."/>
            <person name="Kuo A."/>
            <person name="Riley R."/>
            <person name="Clum A."/>
            <person name="Nolan M."/>
            <person name="Lipzen A."/>
            <person name="Salamov A."/>
            <person name="Henrissat B."/>
            <person name="Wiebenga A."/>
            <person name="De vries R.P."/>
            <person name="Grigoriev I.V."/>
            <person name="Mortensen U.H."/>
            <person name="Andersen M.R."/>
            <person name="Baker S.E."/>
        </authorList>
    </citation>
    <scope>NUCLEOTIDE SEQUENCE [LARGE SCALE GENOMIC DNA]</scope>
    <source>
        <strain evidence="4 5">CBS 114.51</strain>
    </source>
</reference>
<feature type="domain" description="Cell wall mannoprotein PIR1-like C-terminal" evidence="3">
    <location>
        <begin position="63"/>
        <end position="137"/>
    </location>
</feature>
<dbReference type="GeneID" id="37170086"/>
<dbReference type="AlphaFoldDB" id="A0A8T8XBB2"/>
<feature type="compositionally biased region" description="Low complexity" evidence="1">
    <location>
        <begin position="178"/>
        <end position="188"/>
    </location>
</feature>
<proteinExistence type="predicted"/>
<feature type="compositionally biased region" description="Low complexity" evidence="1">
    <location>
        <begin position="201"/>
        <end position="211"/>
    </location>
</feature>
<dbReference type="RefSeq" id="XP_025531400.1">
    <property type="nucleotide sequence ID" value="XM_025666394.1"/>
</dbReference>
<evidence type="ECO:0000256" key="1">
    <source>
        <dbReference type="SAM" id="MobiDB-lite"/>
    </source>
</evidence>
<feature type="compositionally biased region" description="Polar residues" evidence="1">
    <location>
        <begin position="285"/>
        <end position="307"/>
    </location>
</feature>
<dbReference type="InterPro" id="IPR018620">
    <property type="entry name" value="Ubiquitin3-bd_protein_But2_C"/>
</dbReference>
<feature type="compositionally biased region" description="Low complexity" evidence="1">
    <location>
        <begin position="401"/>
        <end position="518"/>
    </location>
</feature>
<dbReference type="PANTHER" id="PTHR39613:SF1">
    <property type="entry name" value="ANCHORED CELL WALL PROTEIN, PUTATIVE (AFU_ORTHOLOGUE AFUA_4G08960)-RELATED"/>
    <property type="match status" value="1"/>
</dbReference>
<feature type="compositionally biased region" description="Gly residues" evidence="1">
    <location>
        <begin position="189"/>
        <end position="200"/>
    </location>
</feature>
<feature type="compositionally biased region" description="Low complexity" evidence="1">
    <location>
        <begin position="224"/>
        <end position="244"/>
    </location>
</feature>
<feature type="compositionally biased region" description="Gly residues" evidence="1">
    <location>
        <begin position="212"/>
        <end position="223"/>
    </location>
</feature>
<gene>
    <name evidence="4" type="ORF">BO86DRAFT_159244</name>
</gene>
<sequence length="684" mass="64989">MKNFATLAAFAAGGNALVSRADSCCFHLTASGAASGTVGQLGDGQNRLGGGLAAASFCIDSNGAITDSSGRGCVVTSSVTQFQCDLGTTAQTGFSISSGGQLEYQGDSTFVACQTGDNGELNIYTTESSSVTGCSSITLAADSCSGSGTGAGGGGGTATAVSSVQVPGQTGKPGSVLPGQSSASVPGGAASGTGVPGGVSPGQSSASLPGGAASGTGVPGGVSPGQSSASIPGGPISSAPVPSAGCASAQTVTVTTTVIQSNCAAGSSGVPVPIPIPGTSVPGVPQSTQPAGTQPAGTQPAGTQPASTAPGGTQPAGTAPGGTQPAGTQPAGTQPAGTQPAGTAPGGTQPAGTAPGGTQPAGTQPASTRPGQPGVTQPAGTQPIPVPIPIPGTSVPGVPHSTQPAGTQPGGTQPAGTPPAGTAPSGTQPAGTKPAGTTPGGTQPAGTQPAGTQPGGTQPAGTTPGGTQPAGTTPAGTTPGGTQPAGTKPTGTQPASTQSAPSGTSGGASSTQPSASATRSGAASCPTDLSGDYEYPHLIVPVNSSTPDTAYGSQLFGTVSSTVSTIFNFDIPSSDSGKTCSLIFLFPNKEDLETSDYTFSGDGKVDFSQLTSAAGLKTTYNSAPSVKQDYGEITISPGNSYLVASFSCPAGQTVGYEMKGTGNTYLNFFEDYNPSPLGLFITVC</sequence>
<dbReference type="InterPro" id="IPR054508">
    <property type="entry name" value="PIR1-like_C"/>
</dbReference>
<feature type="compositionally biased region" description="Gly residues" evidence="1">
    <location>
        <begin position="148"/>
        <end position="157"/>
    </location>
</feature>